<dbReference type="InterPro" id="IPR003594">
    <property type="entry name" value="HATPase_dom"/>
</dbReference>
<dbReference type="Pfam" id="PF00672">
    <property type="entry name" value="HAMP"/>
    <property type="match status" value="1"/>
</dbReference>
<evidence type="ECO:0000256" key="4">
    <source>
        <dbReference type="ARBA" id="ARBA00022679"/>
    </source>
</evidence>
<gene>
    <name evidence="11" type="ORF">PAT3040_03096</name>
</gene>
<keyword evidence="8 9" id="KW-0472">Membrane</keyword>
<keyword evidence="4" id="KW-0808">Transferase</keyword>
<evidence type="ECO:0000313" key="12">
    <source>
        <dbReference type="Proteomes" id="UP000245202"/>
    </source>
</evidence>
<keyword evidence="7 9" id="KW-1133">Transmembrane helix</keyword>
<dbReference type="SMART" id="SM00304">
    <property type="entry name" value="HAMP"/>
    <property type="match status" value="1"/>
</dbReference>
<sequence length="565" mass="65315">MIIIPVIVVTILGFQRYHENLTERVGEYGLNLTDQIGLNLDNYIRQIDRLSMTFYLDGIDGLTENKDPMHVYTEKIAVDKALRNMMLIIPFQDIEGIYWIRDKEVQYSQYGSGQQVNHDDFAADGWFDRVIAADGGGVIIPPYRPLTGKKEKGDYIFSYARSIVNVSTRNPHGILLIDVSMEFLHELLTETRMPSSPNLFIVDQNGEIIYHEDEEQMNQPFEPQLTGPYGRFVDYIHGEETMVQFVRSDTTGWSVVNTVPVKQLSDELRLMRNLLWTFTVVAVLLALSLSSVLTRWIIEPLKRMKRSMLRVELGDYDVRVQVKAQDEIGQLGRSFNMMVEQIHSLVNRELAMRIYKQQAEFKLLRSQVNPHFLFNTLESINMKAELNEDYEVADMVTKLGKLFRLSLQQNEELTSVSRELEYTRVYMQLQQIRFPKMEFVIDFPEELLDAFTLPWMLQPLVENAIIHAIAPLGGVGKVTVQGRREAGQLVIEVLDTGEGISERRLAEIRELLYDSTQENSHEREQHIGLQNVHRRIEAYWGKEYGLHIKKGDSGGTVVTLKMKYW</sequence>
<dbReference type="InterPro" id="IPR003660">
    <property type="entry name" value="HAMP_dom"/>
</dbReference>
<keyword evidence="6 11" id="KW-0418">Kinase</keyword>
<keyword evidence="12" id="KW-1185">Reference proteome</keyword>
<dbReference type="CDD" id="cd06225">
    <property type="entry name" value="HAMP"/>
    <property type="match status" value="1"/>
</dbReference>
<accession>A0A2R5EP91</accession>
<dbReference type="Pfam" id="PF02518">
    <property type="entry name" value="HATPase_c"/>
    <property type="match status" value="1"/>
</dbReference>
<evidence type="ECO:0000256" key="1">
    <source>
        <dbReference type="ARBA" id="ARBA00004651"/>
    </source>
</evidence>
<dbReference type="PROSITE" id="PS50885">
    <property type="entry name" value="HAMP"/>
    <property type="match status" value="1"/>
</dbReference>
<evidence type="ECO:0000256" key="5">
    <source>
        <dbReference type="ARBA" id="ARBA00022692"/>
    </source>
</evidence>
<dbReference type="InterPro" id="IPR010559">
    <property type="entry name" value="Sig_transdc_His_kin_internal"/>
</dbReference>
<organism evidence="11 12">
    <name type="scientific">Paenibacillus agaridevorans</name>
    <dbReference type="NCBI Taxonomy" id="171404"/>
    <lineage>
        <taxon>Bacteria</taxon>
        <taxon>Bacillati</taxon>
        <taxon>Bacillota</taxon>
        <taxon>Bacilli</taxon>
        <taxon>Bacillales</taxon>
        <taxon>Paenibacillaceae</taxon>
        <taxon>Paenibacillus</taxon>
    </lineage>
</organism>
<dbReference type="SUPFAM" id="SSF55874">
    <property type="entry name" value="ATPase domain of HSP90 chaperone/DNA topoisomerase II/histidine kinase"/>
    <property type="match status" value="1"/>
</dbReference>
<dbReference type="GO" id="GO:0005886">
    <property type="term" value="C:plasma membrane"/>
    <property type="evidence" value="ECO:0007669"/>
    <property type="project" value="UniProtKB-SubCell"/>
</dbReference>
<dbReference type="PANTHER" id="PTHR34220:SF7">
    <property type="entry name" value="SENSOR HISTIDINE KINASE YPDA"/>
    <property type="match status" value="1"/>
</dbReference>
<dbReference type="Gene3D" id="3.30.450.20">
    <property type="entry name" value="PAS domain"/>
    <property type="match status" value="2"/>
</dbReference>
<feature type="domain" description="HAMP" evidence="10">
    <location>
        <begin position="295"/>
        <end position="347"/>
    </location>
</feature>
<name>A0A2R5EP91_9BACL</name>
<evidence type="ECO:0000256" key="9">
    <source>
        <dbReference type="SAM" id="Phobius"/>
    </source>
</evidence>
<comment type="caution">
    <text evidence="11">The sequence shown here is derived from an EMBL/GenBank/DDBJ whole genome shotgun (WGS) entry which is preliminary data.</text>
</comment>
<protein>
    <submittedName>
        <fullName evidence="11">Two-component sensor histidine kinase</fullName>
    </submittedName>
</protein>
<dbReference type="Pfam" id="PF06580">
    <property type="entry name" value="His_kinase"/>
    <property type="match status" value="1"/>
</dbReference>
<dbReference type="AlphaFoldDB" id="A0A2R5EP91"/>
<evidence type="ECO:0000313" key="11">
    <source>
        <dbReference type="EMBL" id="GBG08510.1"/>
    </source>
</evidence>
<proteinExistence type="predicted"/>
<keyword evidence="2" id="KW-1003">Cell membrane</keyword>
<dbReference type="Proteomes" id="UP000245202">
    <property type="component" value="Unassembled WGS sequence"/>
</dbReference>
<evidence type="ECO:0000256" key="8">
    <source>
        <dbReference type="ARBA" id="ARBA00023136"/>
    </source>
</evidence>
<dbReference type="Pfam" id="PF02743">
    <property type="entry name" value="dCache_1"/>
    <property type="match status" value="1"/>
</dbReference>
<keyword evidence="5 9" id="KW-0812">Transmembrane</keyword>
<dbReference type="InterPro" id="IPR036890">
    <property type="entry name" value="HATPase_C_sf"/>
</dbReference>
<keyword evidence="3" id="KW-0597">Phosphoprotein</keyword>
<dbReference type="EMBL" id="BDQX01000171">
    <property type="protein sequence ID" value="GBG08510.1"/>
    <property type="molecule type" value="Genomic_DNA"/>
</dbReference>
<reference evidence="11 12" key="1">
    <citation type="submission" date="2017-08" db="EMBL/GenBank/DDBJ databases">
        <title>Substantial Increase in Enzyme Production by Combined Drug-Resistance Mutations in Paenibacillus agaridevorans.</title>
        <authorList>
            <person name="Tanaka Y."/>
            <person name="Funane K."/>
            <person name="Hosaka T."/>
            <person name="Shiwa Y."/>
            <person name="Fujita N."/>
            <person name="Miyazaki T."/>
            <person name="Yoshikawa H."/>
            <person name="Murakami K."/>
            <person name="Kasahara K."/>
            <person name="Inaoka T."/>
            <person name="Hiraga Y."/>
            <person name="Ochi K."/>
        </authorList>
    </citation>
    <scope>NUCLEOTIDE SEQUENCE [LARGE SCALE GENOMIC DNA]</scope>
    <source>
        <strain evidence="11 12">T-3040</strain>
    </source>
</reference>
<dbReference type="Gene3D" id="3.30.565.10">
    <property type="entry name" value="Histidine kinase-like ATPase, C-terminal domain"/>
    <property type="match status" value="1"/>
</dbReference>
<dbReference type="InterPro" id="IPR050640">
    <property type="entry name" value="Bact_2-comp_sensor_kinase"/>
</dbReference>
<feature type="transmembrane region" description="Helical" evidence="9">
    <location>
        <begin position="274"/>
        <end position="298"/>
    </location>
</feature>
<evidence type="ECO:0000259" key="10">
    <source>
        <dbReference type="PROSITE" id="PS50885"/>
    </source>
</evidence>
<evidence type="ECO:0000256" key="7">
    <source>
        <dbReference type="ARBA" id="ARBA00022989"/>
    </source>
</evidence>
<dbReference type="Gene3D" id="6.10.340.10">
    <property type="match status" value="1"/>
</dbReference>
<evidence type="ECO:0000256" key="3">
    <source>
        <dbReference type="ARBA" id="ARBA00022553"/>
    </source>
</evidence>
<dbReference type="InterPro" id="IPR033479">
    <property type="entry name" value="dCache_1"/>
</dbReference>
<dbReference type="GO" id="GO:0000155">
    <property type="term" value="F:phosphorelay sensor kinase activity"/>
    <property type="evidence" value="ECO:0007669"/>
    <property type="project" value="InterPro"/>
</dbReference>
<evidence type="ECO:0000256" key="6">
    <source>
        <dbReference type="ARBA" id="ARBA00022777"/>
    </source>
</evidence>
<evidence type="ECO:0000256" key="2">
    <source>
        <dbReference type="ARBA" id="ARBA00022475"/>
    </source>
</evidence>
<dbReference type="PANTHER" id="PTHR34220">
    <property type="entry name" value="SENSOR HISTIDINE KINASE YPDA"/>
    <property type="match status" value="1"/>
</dbReference>
<dbReference type="SUPFAM" id="SSF158472">
    <property type="entry name" value="HAMP domain-like"/>
    <property type="match status" value="1"/>
</dbReference>
<comment type="subcellular location">
    <subcellularLocation>
        <location evidence="1">Cell membrane</location>
        <topology evidence="1">Multi-pass membrane protein</topology>
    </subcellularLocation>
</comment>